<accession>A0A934K755</accession>
<comment type="caution">
    <text evidence="11">The sequence shown here is derived from an EMBL/GenBank/DDBJ whole genome shotgun (WGS) entry which is preliminary data.</text>
</comment>
<evidence type="ECO:0000256" key="9">
    <source>
        <dbReference type="HAMAP-Rule" id="MF_00134"/>
    </source>
</evidence>
<evidence type="ECO:0000256" key="3">
    <source>
        <dbReference type="ARBA" id="ARBA00008737"/>
    </source>
</evidence>
<evidence type="ECO:0000256" key="5">
    <source>
        <dbReference type="ARBA" id="ARBA00022793"/>
    </source>
</evidence>
<gene>
    <name evidence="9 11" type="primary">trpC</name>
    <name evidence="11" type="ORF">JF922_07400</name>
</gene>
<keyword evidence="6 9" id="KW-0822">Tryptophan biosynthesis</keyword>
<comment type="catalytic activity">
    <reaction evidence="1 9">
        <text>1-(2-carboxyphenylamino)-1-deoxy-D-ribulose 5-phosphate + H(+) = (1S,2R)-1-C-(indol-3-yl)glycerol 3-phosphate + CO2 + H2O</text>
        <dbReference type="Rhea" id="RHEA:23476"/>
        <dbReference type="ChEBI" id="CHEBI:15377"/>
        <dbReference type="ChEBI" id="CHEBI:15378"/>
        <dbReference type="ChEBI" id="CHEBI:16526"/>
        <dbReference type="ChEBI" id="CHEBI:58613"/>
        <dbReference type="ChEBI" id="CHEBI:58866"/>
        <dbReference type="EC" id="4.1.1.48"/>
    </reaction>
</comment>
<dbReference type="EC" id="4.1.1.48" evidence="9"/>
<name>A0A934K755_9BACT</name>
<evidence type="ECO:0000256" key="6">
    <source>
        <dbReference type="ARBA" id="ARBA00022822"/>
    </source>
</evidence>
<dbReference type="FunFam" id="3.20.20.70:FF:000024">
    <property type="entry name" value="Indole-3-glycerol phosphate synthase"/>
    <property type="match status" value="1"/>
</dbReference>
<reference evidence="11" key="1">
    <citation type="submission" date="2020-10" db="EMBL/GenBank/DDBJ databases">
        <title>Ca. Dormibacterota MAGs.</title>
        <authorList>
            <person name="Montgomery K."/>
        </authorList>
    </citation>
    <scope>NUCLEOTIDE SEQUENCE [LARGE SCALE GENOMIC DNA]</scope>
    <source>
        <strain evidence="11">SC8812_S17_10</strain>
    </source>
</reference>
<keyword evidence="5 9" id="KW-0210">Decarboxylase</keyword>
<keyword evidence="7 9" id="KW-0057">Aromatic amino acid biosynthesis</keyword>
<dbReference type="PANTHER" id="PTHR22854:SF2">
    <property type="entry name" value="INDOLE-3-GLYCEROL-PHOSPHATE SYNTHASE"/>
    <property type="match status" value="1"/>
</dbReference>
<evidence type="ECO:0000256" key="7">
    <source>
        <dbReference type="ARBA" id="ARBA00023141"/>
    </source>
</evidence>
<dbReference type="NCBIfam" id="NF001377">
    <property type="entry name" value="PRK00278.2-4"/>
    <property type="match status" value="1"/>
</dbReference>
<comment type="similarity">
    <text evidence="3 9">Belongs to the TrpC family.</text>
</comment>
<dbReference type="InterPro" id="IPR013785">
    <property type="entry name" value="Aldolase_TIM"/>
</dbReference>
<dbReference type="InterPro" id="IPR045186">
    <property type="entry name" value="Indole-3-glycerol_P_synth"/>
</dbReference>
<dbReference type="EMBL" id="JAEKNR010000083">
    <property type="protein sequence ID" value="MBJ7597898.1"/>
    <property type="molecule type" value="Genomic_DNA"/>
</dbReference>
<dbReference type="GO" id="GO:0004425">
    <property type="term" value="F:indole-3-glycerol-phosphate synthase activity"/>
    <property type="evidence" value="ECO:0007669"/>
    <property type="project" value="UniProtKB-UniRule"/>
</dbReference>
<dbReference type="SUPFAM" id="SSF51366">
    <property type="entry name" value="Ribulose-phoshate binding barrel"/>
    <property type="match status" value="1"/>
</dbReference>
<dbReference type="Proteomes" id="UP000612893">
    <property type="component" value="Unassembled WGS sequence"/>
</dbReference>
<dbReference type="InterPro" id="IPR013798">
    <property type="entry name" value="Indole-3-glycerol_P_synth_dom"/>
</dbReference>
<evidence type="ECO:0000313" key="12">
    <source>
        <dbReference type="Proteomes" id="UP000612893"/>
    </source>
</evidence>
<organism evidence="11 12">
    <name type="scientific">Candidatus Nephthysia bennettiae</name>
    <dbReference type="NCBI Taxonomy" id="3127016"/>
    <lineage>
        <taxon>Bacteria</taxon>
        <taxon>Bacillati</taxon>
        <taxon>Candidatus Dormiibacterota</taxon>
        <taxon>Candidatus Dormibacteria</taxon>
        <taxon>Candidatus Dormibacterales</taxon>
        <taxon>Candidatus Dormibacteraceae</taxon>
        <taxon>Candidatus Nephthysia</taxon>
    </lineage>
</organism>
<evidence type="ECO:0000313" key="11">
    <source>
        <dbReference type="EMBL" id="MBJ7597898.1"/>
    </source>
</evidence>
<protein>
    <recommendedName>
        <fullName evidence="9">Indole-3-glycerol phosphate synthase</fullName>
        <shortName evidence="9">IGPS</shortName>
        <ecNumber evidence="9">4.1.1.48</ecNumber>
    </recommendedName>
</protein>
<feature type="domain" description="Indole-3-glycerol phosphate synthase" evidence="10">
    <location>
        <begin position="19"/>
        <end position="270"/>
    </location>
</feature>
<sequence>MTSGDSLPLEGRVGRGSLLNRLLDEARAEVEVRRARMPKSHLERLGRALPAARTFRGALRGDRLAVIAEMKARTPVMGSLSENYVPGRLSALYSAAGATALSVLCQETSFGGRPEHLAEARAVTGLPILRKDFVVDEYQVFEARAYGADAVLLIVAAASEERLRELIQLVRRTGMDALVEVRDEPELEAALAAGADLVGVNNRDLHSFRVDRGLTARLRPLLPPEVVCVAESGIHTAEDARQVRAAGADAVLVGEALMRAEDPGAKLRELQV</sequence>
<evidence type="ECO:0000256" key="2">
    <source>
        <dbReference type="ARBA" id="ARBA00004696"/>
    </source>
</evidence>
<dbReference type="Gene3D" id="3.20.20.70">
    <property type="entry name" value="Aldolase class I"/>
    <property type="match status" value="1"/>
</dbReference>
<keyword evidence="8 9" id="KW-0456">Lyase</keyword>
<keyword evidence="4 9" id="KW-0028">Amino-acid biosynthesis</keyword>
<proteinExistence type="inferred from homology"/>
<evidence type="ECO:0000256" key="1">
    <source>
        <dbReference type="ARBA" id="ARBA00001633"/>
    </source>
</evidence>
<dbReference type="RefSeq" id="WP_338200495.1">
    <property type="nucleotide sequence ID" value="NZ_JAEKNR010000083.1"/>
</dbReference>
<dbReference type="CDD" id="cd00331">
    <property type="entry name" value="IGPS"/>
    <property type="match status" value="1"/>
</dbReference>
<evidence type="ECO:0000259" key="10">
    <source>
        <dbReference type="Pfam" id="PF00218"/>
    </source>
</evidence>
<dbReference type="AlphaFoldDB" id="A0A934K755"/>
<keyword evidence="12" id="KW-1185">Reference proteome</keyword>
<dbReference type="HAMAP" id="MF_00134_B">
    <property type="entry name" value="IGPS_B"/>
    <property type="match status" value="1"/>
</dbReference>
<dbReference type="InterPro" id="IPR011060">
    <property type="entry name" value="RibuloseP-bd_barrel"/>
</dbReference>
<dbReference type="GO" id="GO:0000162">
    <property type="term" value="P:L-tryptophan biosynthetic process"/>
    <property type="evidence" value="ECO:0007669"/>
    <property type="project" value="UniProtKB-UniRule"/>
</dbReference>
<dbReference type="Pfam" id="PF00218">
    <property type="entry name" value="IGPS"/>
    <property type="match status" value="1"/>
</dbReference>
<evidence type="ECO:0000256" key="4">
    <source>
        <dbReference type="ARBA" id="ARBA00022605"/>
    </source>
</evidence>
<dbReference type="PANTHER" id="PTHR22854">
    <property type="entry name" value="TRYPTOPHAN BIOSYNTHESIS PROTEIN"/>
    <property type="match status" value="1"/>
</dbReference>
<evidence type="ECO:0000256" key="8">
    <source>
        <dbReference type="ARBA" id="ARBA00023239"/>
    </source>
</evidence>
<comment type="pathway">
    <text evidence="2 9">Amino-acid biosynthesis; L-tryptophan biosynthesis; L-tryptophan from chorismate: step 4/5.</text>
</comment>